<feature type="transmembrane region" description="Helical" evidence="1">
    <location>
        <begin position="106"/>
        <end position="124"/>
    </location>
</feature>
<feature type="transmembrane region" description="Helical" evidence="1">
    <location>
        <begin position="54"/>
        <end position="74"/>
    </location>
</feature>
<reference evidence="3 4" key="1">
    <citation type="journal article" date="2019" name="Int. J. Syst. Evol. Microbiol.">
        <title>The Global Catalogue of Microorganisms (GCM) 10K type strain sequencing project: providing services to taxonomists for standard genome sequencing and annotation.</title>
        <authorList>
            <consortium name="The Broad Institute Genomics Platform"/>
            <consortium name="The Broad Institute Genome Sequencing Center for Infectious Disease"/>
            <person name="Wu L."/>
            <person name="Ma J."/>
        </authorList>
    </citation>
    <scope>NUCLEOTIDE SEQUENCE [LARGE SCALE GENOMIC DNA]</scope>
    <source>
        <strain evidence="3 4">LMG 29247</strain>
    </source>
</reference>
<sequence>MSRGIGEFGPLQDVIPEWAAVLVALVTQLGDVWFLSLLVGAIYWFDSASREDAAVIMGWTFAGLALISTLKHVFALPRPGQPLVRIETLPWVMQPLYESTAMASGYGFPSGHALMTTIVYLSLARRLSISTRRRRVVGAALLIAAVCVSRVVLGVHYLVDVTAGVAIGVAFLAVVERLLTRVSTDHGTVAFGLAIAISAINLVVGGIDAGDISLLGASLGAFGGWQLVVLGQRLFAVDRPSKAARPLLRRGVLAAGALSPLLIAVDEYHLFSRPARGGAFGLVLALFVTIPVLRHSERATRVWTALVFWATMAIHGLRFLLSPSTWRRATILGRRYTVRVHRWIRTRLG</sequence>
<feature type="transmembrane region" description="Helical" evidence="1">
    <location>
        <begin position="302"/>
        <end position="321"/>
    </location>
</feature>
<dbReference type="EMBL" id="JBHSWV010000783">
    <property type="protein sequence ID" value="MFC6769596.1"/>
    <property type="molecule type" value="Genomic_DNA"/>
</dbReference>
<feature type="transmembrane region" description="Helical" evidence="1">
    <location>
        <begin position="277"/>
        <end position="293"/>
    </location>
</feature>
<accession>A0ABD5T070</accession>
<keyword evidence="1" id="KW-0472">Membrane</keyword>
<evidence type="ECO:0000259" key="2">
    <source>
        <dbReference type="SMART" id="SM00014"/>
    </source>
</evidence>
<evidence type="ECO:0000313" key="4">
    <source>
        <dbReference type="Proteomes" id="UP001596383"/>
    </source>
</evidence>
<dbReference type="AlphaFoldDB" id="A0ABD5T070"/>
<organism evidence="3 4">
    <name type="scientific">Natrinema soli</name>
    <dbReference type="NCBI Taxonomy" id="1930624"/>
    <lineage>
        <taxon>Archaea</taxon>
        <taxon>Methanobacteriati</taxon>
        <taxon>Methanobacteriota</taxon>
        <taxon>Stenosarchaea group</taxon>
        <taxon>Halobacteria</taxon>
        <taxon>Halobacteriales</taxon>
        <taxon>Natrialbaceae</taxon>
        <taxon>Natrinema</taxon>
    </lineage>
</organism>
<dbReference type="SUPFAM" id="SSF48317">
    <property type="entry name" value="Acid phosphatase/Vanadium-dependent haloperoxidase"/>
    <property type="match status" value="1"/>
</dbReference>
<feature type="domain" description="Phosphatidic acid phosphatase type 2/haloperoxidase" evidence="2">
    <location>
        <begin position="54"/>
        <end position="176"/>
    </location>
</feature>
<gene>
    <name evidence="3" type="ORF">ACFQE6_32530</name>
</gene>
<dbReference type="Gene3D" id="1.20.144.10">
    <property type="entry name" value="Phosphatidic acid phosphatase type 2/haloperoxidase"/>
    <property type="match status" value="1"/>
</dbReference>
<dbReference type="PANTHER" id="PTHR14969:SF13">
    <property type="entry name" value="AT30094P"/>
    <property type="match status" value="1"/>
</dbReference>
<dbReference type="Proteomes" id="UP001596383">
    <property type="component" value="Unassembled WGS sequence"/>
</dbReference>
<dbReference type="InterPro" id="IPR000326">
    <property type="entry name" value="PAP2/HPO"/>
</dbReference>
<dbReference type="Pfam" id="PF01569">
    <property type="entry name" value="PAP2"/>
    <property type="match status" value="1"/>
</dbReference>
<keyword evidence="1" id="KW-1133">Transmembrane helix</keyword>
<dbReference type="SMART" id="SM00014">
    <property type="entry name" value="acidPPc"/>
    <property type="match status" value="1"/>
</dbReference>
<feature type="transmembrane region" description="Helical" evidence="1">
    <location>
        <begin position="247"/>
        <end position="265"/>
    </location>
</feature>
<comment type="caution">
    <text evidence="3">The sequence shown here is derived from an EMBL/GenBank/DDBJ whole genome shotgun (WGS) entry which is preliminary data.</text>
</comment>
<feature type="transmembrane region" description="Helical" evidence="1">
    <location>
        <begin position="20"/>
        <end position="45"/>
    </location>
</feature>
<feature type="transmembrane region" description="Helical" evidence="1">
    <location>
        <begin position="136"/>
        <end position="155"/>
    </location>
</feature>
<feature type="transmembrane region" description="Helical" evidence="1">
    <location>
        <begin position="187"/>
        <end position="207"/>
    </location>
</feature>
<evidence type="ECO:0000256" key="1">
    <source>
        <dbReference type="SAM" id="Phobius"/>
    </source>
</evidence>
<evidence type="ECO:0000313" key="3">
    <source>
        <dbReference type="EMBL" id="MFC6769596.1"/>
    </source>
</evidence>
<name>A0ABD5T070_9EURY</name>
<feature type="transmembrane region" description="Helical" evidence="1">
    <location>
        <begin position="213"/>
        <end position="235"/>
    </location>
</feature>
<dbReference type="RefSeq" id="WP_273742228.1">
    <property type="nucleotide sequence ID" value="NZ_JAQIVI010000783.1"/>
</dbReference>
<dbReference type="PANTHER" id="PTHR14969">
    <property type="entry name" value="SPHINGOSINE-1-PHOSPHATE PHOSPHOHYDROLASE"/>
    <property type="match status" value="1"/>
</dbReference>
<keyword evidence="1" id="KW-0812">Transmembrane</keyword>
<keyword evidence="4" id="KW-1185">Reference proteome</keyword>
<protein>
    <submittedName>
        <fullName evidence="3">Phosphatase PAP2 family protein</fullName>
    </submittedName>
</protein>
<proteinExistence type="predicted"/>
<dbReference type="InterPro" id="IPR036938">
    <property type="entry name" value="PAP2/HPO_sf"/>
</dbReference>